<accession>A0A5C3LS31</accession>
<dbReference type="Proteomes" id="UP000308652">
    <property type="component" value="Unassembled WGS sequence"/>
</dbReference>
<gene>
    <name evidence="1" type="ORF">BDQ12DRAFT_261124</name>
</gene>
<evidence type="ECO:0000313" key="1">
    <source>
        <dbReference type="EMBL" id="TFK35924.1"/>
    </source>
</evidence>
<reference evidence="1 2" key="1">
    <citation type="journal article" date="2019" name="Nat. Ecol. Evol.">
        <title>Megaphylogeny resolves global patterns of mushroom evolution.</title>
        <authorList>
            <person name="Varga T."/>
            <person name="Krizsan K."/>
            <person name="Foldi C."/>
            <person name="Dima B."/>
            <person name="Sanchez-Garcia M."/>
            <person name="Sanchez-Ramirez S."/>
            <person name="Szollosi G.J."/>
            <person name="Szarkandi J.G."/>
            <person name="Papp V."/>
            <person name="Albert L."/>
            <person name="Andreopoulos W."/>
            <person name="Angelini C."/>
            <person name="Antonin V."/>
            <person name="Barry K.W."/>
            <person name="Bougher N.L."/>
            <person name="Buchanan P."/>
            <person name="Buyck B."/>
            <person name="Bense V."/>
            <person name="Catcheside P."/>
            <person name="Chovatia M."/>
            <person name="Cooper J."/>
            <person name="Damon W."/>
            <person name="Desjardin D."/>
            <person name="Finy P."/>
            <person name="Geml J."/>
            <person name="Haridas S."/>
            <person name="Hughes K."/>
            <person name="Justo A."/>
            <person name="Karasinski D."/>
            <person name="Kautmanova I."/>
            <person name="Kiss B."/>
            <person name="Kocsube S."/>
            <person name="Kotiranta H."/>
            <person name="LaButti K.M."/>
            <person name="Lechner B.E."/>
            <person name="Liimatainen K."/>
            <person name="Lipzen A."/>
            <person name="Lukacs Z."/>
            <person name="Mihaltcheva S."/>
            <person name="Morgado L.N."/>
            <person name="Niskanen T."/>
            <person name="Noordeloos M.E."/>
            <person name="Ohm R.A."/>
            <person name="Ortiz-Santana B."/>
            <person name="Ovrebo C."/>
            <person name="Racz N."/>
            <person name="Riley R."/>
            <person name="Savchenko A."/>
            <person name="Shiryaev A."/>
            <person name="Soop K."/>
            <person name="Spirin V."/>
            <person name="Szebenyi C."/>
            <person name="Tomsovsky M."/>
            <person name="Tulloss R.E."/>
            <person name="Uehling J."/>
            <person name="Grigoriev I.V."/>
            <person name="Vagvolgyi C."/>
            <person name="Papp T."/>
            <person name="Martin F.M."/>
            <person name="Miettinen O."/>
            <person name="Hibbett D.S."/>
            <person name="Nagy L.G."/>
        </authorList>
    </citation>
    <scope>NUCLEOTIDE SEQUENCE [LARGE SCALE GENOMIC DNA]</scope>
    <source>
        <strain evidence="1 2">CBS 166.37</strain>
    </source>
</reference>
<dbReference type="EMBL" id="ML213617">
    <property type="protein sequence ID" value="TFK35924.1"/>
    <property type="molecule type" value="Genomic_DNA"/>
</dbReference>
<proteinExistence type="predicted"/>
<name>A0A5C3LS31_9AGAR</name>
<organism evidence="1 2">
    <name type="scientific">Crucibulum laeve</name>
    <dbReference type="NCBI Taxonomy" id="68775"/>
    <lineage>
        <taxon>Eukaryota</taxon>
        <taxon>Fungi</taxon>
        <taxon>Dikarya</taxon>
        <taxon>Basidiomycota</taxon>
        <taxon>Agaricomycotina</taxon>
        <taxon>Agaricomycetes</taxon>
        <taxon>Agaricomycetidae</taxon>
        <taxon>Agaricales</taxon>
        <taxon>Agaricineae</taxon>
        <taxon>Nidulariaceae</taxon>
        <taxon>Crucibulum</taxon>
    </lineage>
</organism>
<dbReference type="AlphaFoldDB" id="A0A5C3LS31"/>
<keyword evidence="2" id="KW-1185">Reference proteome</keyword>
<sequence>MVYVLRLHVRSTCLPSRPMVSFRARPTSVVEVHVNLSPSLPPLASRHTSHTPPYIGESLMCPHSSLDITISLKTPASFLPTRSTCNSSTQTSSME</sequence>
<protein>
    <submittedName>
        <fullName evidence="1">Uncharacterized protein</fullName>
    </submittedName>
</protein>
<evidence type="ECO:0000313" key="2">
    <source>
        <dbReference type="Proteomes" id="UP000308652"/>
    </source>
</evidence>